<accession>A0A3A3G272</accession>
<keyword evidence="5" id="KW-0732">Signal</keyword>
<proteinExistence type="inferred from homology"/>
<dbReference type="AlphaFoldDB" id="A0A3A3G272"/>
<evidence type="ECO:0000256" key="7">
    <source>
        <dbReference type="ARBA" id="ARBA00023004"/>
    </source>
</evidence>
<evidence type="ECO:0000256" key="3">
    <source>
        <dbReference type="ARBA" id="ARBA00022617"/>
    </source>
</evidence>
<comment type="similarity">
    <text evidence="2">Belongs to the bacterial PQQ dehydrogenase family.</text>
</comment>
<dbReference type="Proteomes" id="UP000266327">
    <property type="component" value="Unassembled WGS sequence"/>
</dbReference>
<keyword evidence="6" id="KW-0560">Oxidoreductase</keyword>
<dbReference type="SUPFAM" id="SSF50998">
    <property type="entry name" value="Quinoprotein alcohol dehydrogenase-like"/>
    <property type="match status" value="1"/>
</dbReference>
<evidence type="ECO:0000256" key="2">
    <source>
        <dbReference type="ARBA" id="ARBA00008156"/>
    </source>
</evidence>
<keyword evidence="11" id="KW-1185">Reference proteome</keyword>
<dbReference type="Gene3D" id="2.140.10.10">
    <property type="entry name" value="Quinoprotein alcohol dehydrogenase-like superfamily"/>
    <property type="match status" value="1"/>
</dbReference>
<evidence type="ECO:0000256" key="8">
    <source>
        <dbReference type="PROSITE-ProRule" id="PRU00433"/>
    </source>
</evidence>
<dbReference type="SUPFAM" id="SSF46626">
    <property type="entry name" value="Cytochrome c"/>
    <property type="match status" value="1"/>
</dbReference>
<evidence type="ECO:0000256" key="4">
    <source>
        <dbReference type="ARBA" id="ARBA00022723"/>
    </source>
</evidence>
<keyword evidence="4 8" id="KW-0479">Metal-binding</keyword>
<name>A0A3A3G272_9BURK</name>
<dbReference type="Pfam" id="PF13442">
    <property type="entry name" value="Cytochrome_CBB3"/>
    <property type="match status" value="1"/>
</dbReference>
<dbReference type="GO" id="GO:0020037">
    <property type="term" value="F:heme binding"/>
    <property type="evidence" value="ECO:0007669"/>
    <property type="project" value="InterPro"/>
</dbReference>
<dbReference type="SMART" id="SM00564">
    <property type="entry name" value="PQQ"/>
    <property type="match status" value="6"/>
</dbReference>
<evidence type="ECO:0000313" key="10">
    <source>
        <dbReference type="EMBL" id="RJG00929.1"/>
    </source>
</evidence>
<dbReference type="PROSITE" id="PS51007">
    <property type="entry name" value="CYTC"/>
    <property type="match status" value="1"/>
</dbReference>
<dbReference type="GO" id="GO:0016491">
    <property type="term" value="F:oxidoreductase activity"/>
    <property type="evidence" value="ECO:0007669"/>
    <property type="project" value="UniProtKB-KW"/>
</dbReference>
<dbReference type="Pfam" id="PF01011">
    <property type="entry name" value="PQQ"/>
    <property type="match status" value="1"/>
</dbReference>
<dbReference type="InterPro" id="IPR018391">
    <property type="entry name" value="PQQ_b-propeller_rpt"/>
</dbReference>
<evidence type="ECO:0000256" key="5">
    <source>
        <dbReference type="ARBA" id="ARBA00022729"/>
    </source>
</evidence>
<dbReference type="GO" id="GO:0046872">
    <property type="term" value="F:metal ion binding"/>
    <property type="evidence" value="ECO:0007669"/>
    <property type="project" value="UniProtKB-KW"/>
</dbReference>
<dbReference type="Gene3D" id="1.10.760.10">
    <property type="entry name" value="Cytochrome c-like domain"/>
    <property type="match status" value="1"/>
</dbReference>
<dbReference type="PANTHER" id="PTHR32303:SF10">
    <property type="entry name" value="OUTER MEMBRANE PROTEIN ASSEMBLY FACTOR BAMB"/>
    <property type="match status" value="1"/>
</dbReference>
<dbReference type="GO" id="GO:0009055">
    <property type="term" value="F:electron transfer activity"/>
    <property type="evidence" value="ECO:0007669"/>
    <property type="project" value="InterPro"/>
</dbReference>
<sequence>MRAHADCPACAAPMAADLTSSRADMPIPAVFVSFPRHRRMPRHPLALLRALLLALPLAWPVPAPANTGIAGDGRAQEAGWAMYNKNYEGQRYSALKEINAGNVHGLREICRIKIAQGGSFQTGPLVIDGVIYVTTARSTIALDARTCAVRWRSLYQPQQDEVWAANRGVAHLDGRLYRGTADGRILALDAKDGRQLWKTAAGDPAKGEFVSSAPIAWGKLLFVGIAGGDWGIRGRMMAFDLASGREVWRFNTVPLPHEPGADTWEVPATAETGGGGTWGSYALDVARGEVFVPVANPAPDFAPQVRPGANLYTNSVVVLDAASGKLKWWYQLAPNDGHDYGIGAGPMLFERRDRTAAVALAAKDGFVYVVDRATHRLLFKTPSTTIENAGLPPTPEGRRFCPGVYGGSEWNGPAFDQARNAIFVGAVDWCSVIKSGTPQYQAGRLFMGGSYTQVTEPRGWVSSIDADSGKLNWRYQAQAPVVAGVTPTAGGVVLTGDLAGNLLALDSHSGKLLYKFDTGGAIAGGVVTYEIAGKQYVATTSGNVSRLTFGGLGSPSIVIMGLQGEKAPPPVRLDISRDEPEVRLKIDSKGSAEGGLRARLAVWKDAVVARVMQWRGSAATQTAGLEHGKQLFAQNCAGCHGAQGGGLGGPSLLNWDARMTPEKTMALIKNPKAPMPRLYPSILSERDVADIATYLHTL</sequence>
<comment type="caution">
    <text evidence="10">The sequence shown here is derived from an EMBL/GenBank/DDBJ whole genome shotgun (WGS) entry which is preliminary data.</text>
</comment>
<keyword evidence="7 8" id="KW-0408">Iron</keyword>
<evidence type="ECO:0000256" key="6">
    <source>
        <dbReference type="ARBA" id="ARBA00023002"/>
    </source>
</evidence>
<dbReference type="InterPro" id="IPR009056">
    <property type="entry name" value="Cyt_c-like_dom"/>
</dbReference>
<dbReference type="InterPro" id="IPR036909">
    <property type="entry name" value="Cyt_c-like_dom_sf"/>
</dbReference>
<evidence type="ECO:0000256" key="1">
    <source>
        <dbReference type="ARBA" id="ARBA00001931"/>
    </source>
</evidence>
<dbReference type="EMBL" id="QYUQ01000002">
    <property type="protein sequence ID" value="RJG00929.1"/>
    <property type="molecule type" value="Genomic_DNA"/>
</dbReference>
<gene>
    <name evidence="10" type="ORF">D3878_04445</name>
</gene>
<protein>
    <submittedName>
        <fullName evidence="10">Pyrrolo-quinoline quinone</fullName>
    </submittedName>
</protein>
<comment type="cofactor">
    <cofactor evidence="1">
        <name>pyrroloquinoline quinone</name>
        <dbReference type="ChEBI" id="CHEBI:58442"/>
    </cofactor>
</comment>
<feature type="domain" description="Cytochrome c" evidence="9">
    <location>
        <begin position="623"/>
        <end position="698"/>
    </location>
</feature>
<evidence type="ECO:0000313" key="11">
    <source>
        <dbReference type="Proteomes" id="UP000266327"/>
    </source>
</evidence>
<dbReference type="Pfam" id="PF13360">
    <property type="entry name" value="PQQ_2"/>
    <property type="match status" value="1"/>
</dbReference>
<keyword evidence="3 8" id="KW-0349">Heme</keyword>
<dbReference type="PANTHER" id="PTHR32303">
    <property type="entry name" value="QUINOPROTEIN ALCOHOL DEHYDROGENASE (CYTOCHROME C)"/>
    <property type="match status" value="1"/>
</dbReference>
<dbReference type="InterPro" id="IPR011047">
    <property type="entry name" value="Quinoprotein_ADH-like_sf"/>
</dbReference>
<dbReference type="InterPro" id="IPR002372">
    <property type="entry name" value="PQQ_rpt_dom"/>
</dbReference>
<organism evidence="10 11">
    <name type="scientific">Noviherbaspirillum sedimenti</name>
    <dbReference type="NCBI Taxonomy" id="2320865"/>
    <lineage>
        <taxon>Bacteria</taxon>
        <taxon>Pseudomonadati</taxon>
        <taxon>Pseudomonadota</taxon>
        <taxon>Betaproteobacteria</taxon>
        <taxon>Burkholderiales</taxon>
        <taxon>Oxalobacteraceae</taxon>
        <taxon>Noviherbaspirillum</taxon>
    </lineage>
</organism>
<evidence type="ECO:0000259" key="9">
    <source>
        <dbReference type="PROSITE" id="PS51007"/>
    </source>
</evidence>
<reference evidence="11" key="1">
    <citation type="submission" date="2018-09" db="EMBL/GenBank/DDBJ databases">
        <authorList>
            <person name="Zhu H."/>
        </authorList>
    </citation>
    <scope>NUCLEOTIDE SEQUENCE [LARGE SCALE GENOMIC DNA]</scope>
    <source>
        <strain evidence="11">K1S02-23</strain>
    </source>
</reference>